<dbReference type="InterPro" id="IPR011054">
    <property type="entry name" value="Rudment_hybrid_motif"/>
</dbReference>
<dbReference type="InterPro" id="IPR020562">
    <property type="entry name" value="PRibGlycinamide_synth_N"/>
</dbReference>
<dbReference type="InterPro" id="IPR020561">
    <property type="entry name" value="PRibGlycinamid_synth_ATP-grasp"/>
</dbReference>
<keyword evidence="8 13" id="KW-0067">ATP-binding</keyword>
<dbReference type="UniPathway" id="UPA00074">
    <property type="reaction ID" value="UER00125"/>
</dbReference>
<dbReference type="InterPro" id="IPR000115">
    <property type="entry name" value="PRibGlycinamide_synth"/>
</dbReference>
<dbReference type="EMBL" id="FNFI01000004">
    <property type="protein sequence ID" value="SDK03686.1"/>
    <property type="molecule type" value="Genomic_DNA"/>
</dbReference>
<evidence type="ECO:0000256" key="9">
    <source>
        <dbReference type="ARBA" id="ARBA00038345"/>
    </source>
</evidence>
<evidence type="ECO:0000256" key="13">
    <source>
        <dbReference type="PROSITE-ProRule" id="PRU00409"/>
    </source>
</evidence>
<feature type="domain" description="ATP-grasp" evidence="14">
    <location>
        <begin position="108"/>
        <end position="311"/>
    </location>
</feature>
<dbReference type="GO" id="GO:0009113">
    <property type="term" value="P:purine nucleobase biosynthetic process"/>
    <property type="evidence" value="ECO:0007669"/>
    <property type="project" value="InterPro"/>
</dbReference>
<proteinExistence type="inferred from homology"/>
<dbReference type="Pfam" id="PF02844">
    <property type="entry name" value="GARS_N"/>
    <property type="match status" value="1"/>
</dbReference>
<evidence type="ECO:0000313" key="15">
    <source>
        <dbReference type="EMBL" id="SDK03686.1"/>
    </source>
</evidence>
<dbReference type="PANTHER" id="PTHR43472">
    <property type="entry name" value="PHOSPHORIBOSYLAMINE--GLYCINE LIGASE"/>
    <property type="match status" value="1"/>
</dbReference>
<name>A0A1G8YLR2_9STAP</name>
<dbReference type="Gene3D" id="3.90.600.10">
    <property type="entry name" value="Phosphoribosylglycinamide synthetase, C-terminal domain"/>
    <property type="match status" value="1"/>
</dbReference>
<dbReference type="GO" id="GO:0046872">
    <property type="term" value="F:metal ion binding"/>
    <property type="evidence" value="ECO:0007669"/>
    <property type="project" value="InterPro"/>
</dbReference>
<evidence type="ECO:0000256" key="10">
    <source>
        <dbReference type="ARBA" id="ARBA00042242"/>
    </source>
</evidence>
<dbReference type="Proteomes" id="UP000242700">
    <property type="component" value="Unassembled WGS sequence"/>
</dbReference>
<evidence type="ECO:0000313" key="16">
    <source>
        <dbReference type="Proteomes" id="UP000242700"/>
    </source>
</evidence>
<comment type="pathway">
    <text evidence="3 12">Purine metabolism; IMP biosynthesis via de novo pathway; N(1)-(5-phospho-D-ribosyl)glycinamide from 5-phospho-alpha-D-ribose 1-diphosphate: step 2/2.</text>
</comment>
<gene>
    <name evidence="12" type="primary">purD</name>
    <name evidence="15" type="ORF">SAMN05216187_104145</name>
</gene>
<evidence type="ECO:0000256" key="1">
    <source>
        <dbReference type="ARBA" id="ARBA00001936"/>
    </source>
</evidence>
<dbReference type="SUPFAM" id="SSF51246">
    <property type="entry name" value="Rudiment single hybrid motif"/>
    <property type="match status" value="1"/>
</dbReference>
<accession>A0A1G8YLR2</accession>
<dbReference type="InterPro" id="IPR020560">
    <property type="entry name" value="PRibGlycinamide_synth_C-dom"/>
</dbReference>
<dbReference type="InterPro" id="IPR020559">
    <property type="entry name" value="PRibGlycinamide_synth_CS"/>
</dbReference>
<evidence type="ECO:0000256" key="5">
    <source>
        <dbReference type="ARBA" id="ARBA00022598"/>
    </source>
</evidence>
<dbReference type="SUPFAM" id="SSF56059">
    <property type="entry name" value="Glutathione synthetase ATP-binding domain-like"/>
    <property type="match status" value="1"/>
</dbReference>
<dbReference type="PROSITE" id="PS50975">
    <property type="entry name" value="ATP_GRASP"/>
    <property type="match status" value="1"/>
</dbReference>
<dbReference type="Gene3D" id="3.30.470.20">
    <property type="entry name" value="ATP-grasp fold, B domain"/>
    <property type="match status" value="1"/>
</dbReference>
<dbReference type="SMART" id="SM01209">
    <property type="entry name" value="GARS_A"/>
    <property type="match status" value="1"/>
</dbReference>
<protein>
    <recommendedName>
        <fullName evidence="4 12">Phosphoribosylamine--glycine ligase</fullName>
        <ecNumber evidence="4 12">6.3.4.13</ecNumber>
    </recommendedName>
    <alternativeName>
        <fullName evidence="12">GARS</fullName>
    </alternativeName>
    <alternativeName>
        <fullName evidence="10 12">Glycinamide ribonucleotide synthetase</fullName>
    </alternativeName>
    <alternativeName>
        <fullName evidence="11 12">Phosphoribosylglycinamide synthetase</fullName>
    </alternativeName>
</protein>
<dbReference type="SUPFAM" id="SSF52440">
    <property type="entry name" value="PreATP-grasp domain"/>
    <property type="match status" value="1"/>
</dbReference>
<evidence type="ECO:0000256" key="3">
    <source>
        <dbReference type="ARBA" id="ARBA00005174"/>
    </source>
</evidence>
<dbReference type="GO" id="GO:0005524">
    <property type="term" value="F:ATP binding"/>
    <property type="evidence" value="ECO:0007669"/>
    <property type="project" value="UniProtKB-UniRule"/>
</dbReference>
<dbReference type="NCBIfam" id="TIGR00877">
    <property type="entry name" value="purD"/>
    <property type="match status" value="1"/>
</dbReference>
<dbReference type="RefSeq" id="WP_092596462.1">
    <property type="nucleotide sequence ID" value="NZ_FNFI01000004.1"/>
</dbReference>
<evidence type="ECO:0000256" key="4">
    <source>
        <dbReference type="ARBA" id="ARBA00013255"/>
    </source>
</evidence>
<dbReference type="PANTHER" id="PTHR43472:SF1">
    <property type="entry name" value="PHOSPHORIBOSYLAMINE--GLYCINE LIGASE, CHLOROPLASTIC"/>
    <property type="match status" value="1"/>
</dbReference>
<keyword evidence="6 13" id="KW-0547">Nucleotide-binding</keyword>
<dbReference type="Gene3D" id="3.40.50.20">
    <property type="match status" value="1"/>
</dbReference>
<dbReference type="Pfam" id="PF01071">
    <property type="entry name" value="GARS_A"/>
    <property type="match status" value="1"/>
</dbReference>
<evidence type="ECO:0000259" key="14">
    <source>
        <dbReference type="PROSITE" id="PS50975"/>
    </source>
</evidence>
<dbReference type="PROSITE" id="PS00184">
    <property type="entry name" value="GARS"/>
    <property type="match status" value="1"/>
</dbReference>
<dbReference type="InterPro" id="IPR016185">
    <property type="entry name" value="PreATP-grasp_dom_sf"/>
</dbReference>
<comment type="cofactor">
    <cofactor evidence="1">
        <name>Mn(2+)</name>
        <dbReference type="ChEBI" id="CHEBI:29035"/>
    </cofactor>
</comment>
<evidence type="ECO:0000256" key="8">
    <source>
        <dbReference type="ARBA" id="ARBA00022840"/>
    </source>
</evidence>
<evidence type="ECO:0000256" key="12">
    <source>
        <dbReference type="HAMAP-Rule" id="MF_00138"/>
    </source>
</evidence>
<dbReference type="AlphaFoldDB" id="A0A1G8YLR2"/>
<dbReference type="STRING" id="586411.SAMN05216187_104145"/>
<dbReference type="InterPro" id="IPR037123">
    <property type="entry name" value="PRibGlycinamide_synth_C_sf"/>
</dbReference>
<organism evidence="15 16">
    <name type="scientific">Jeotgalicoccus aerolatus</name>
    <dbReference type="NCBI Taxonomy" id="709510"/>
    <lineage>
        <taxon>Bacteria</taxon>
        <taxon>Bacillati</taxon>
        <taxon>Bacillota</taxon>
        <taxon>Bacilli</taxon>
        <taxon>Bacillales</taxon>
        <taxon>Staphylococcaceae</taxon>
        <taxon>Jeotgalicoccus</taxon>
    </lineage>
</organism>
<dbReference type="InterPro" id="IPR011761">
    <property type="entry name" value="ATP-grasp"/>
</dbReference>
<reference evidence="16" key="1">
    <citation type="submission" date="2016-10" db="EMBL/GenBank/DDBJ databases">
        <authorList>
            <person name="Varghese N."/>
            <person name="Submissions S."/>
        </authorList>
    </citation>
    <scope>NUCLEOTIDE SEQUENCE [LARGE SCALE GENOMIC DNA]</scope>
    <source>
        <strain evidence="16">CGMCC 1.8911</strain>
    </source>
</reference>
<dbReference type="Gene3D" id="3.30.1490.20">
    <property type="entry name" value="ATP-grasp fold, A domain"/>
    <property type="match status" value="1"/>
</dbReference>
<dbReference type="OrthoDB" id="9807240at2"/>
<dbReference type="Pfam" id="PF02843">
    <property type="entry name" value="GARS_C"/>
    <property type="match status" value="1"/>
</dbReference>
<comment type="similarity">
    <text evidence="9 12">Belongs to the GARS family.</text>
</comment>
<evidence type="ECO:0000256" key="6">
    <source>
        <dbReference type="ARBA" id="ARBA00022741"/>
    </source>
</evidence>
<evidence type="ECO:0000256" key="2">
    <source>
        <dbReference type="ARBA" id="ARBA00001946"/>
    </source>
</evidence>
<dbReference type="GO" id="GO:0004637">
    <property type="term" value="F:phosphoribosylamine-glycine ligase activity"/>
    <property type="evidence" value="ECO:0007669"/>
    <property type="project" value="UniProtKB-UniRule"/>
</dbReference>
<dbReference type="HAMAP" id="MF_00138">
    <property type="entry name" value="GARS"/>
    <property type="match status" value="1"/>
</dbReference>
<evidence type="ECO:0000256" key="11">
    <source>
        <dbReference type="ARBA" id="ARBA00042864"/>
    </source>
</evidence>
<dbReference type="SMART" id="SM01210">
    <property type="entry name" value="GARS_C"/>
    <property type="match status" value="1"/>
</dbReference>
<dbReference type="InterPro" id="IPR013815">
    <property type="entry name" value="ATP_grasp_subdomain_1"/>
</dbReference>
<evidence type="ECO:0000256" key="7">
    <source>
        <dbReference type="ARBA" id="ARBA00022755"/>
    </source>
</evidence>
<dbReference type="EC" id="6.3.4.13" evidence="4 12"/>
<keyword evidence="7 12" id="KW-0658">Purine biosynthesis</keyword>
<dbReference type="GO" id="GO:0006189">
    <property type="term" value="P:'de novo' IMP biosynthetic process"/>
    <property type="evidence" value="ECO:0007669"/>
    <property type="project" value="UniProtKB-UniRule"/>
</dbReference>
<keyword evidence="5 12" id="KW-0436">Ligase</keyword>
<sequence>MNVLVIGSGGREHALVKILNRSRHTENLYAVPGNSSMTKYAEVYGDMKETDTEGIVRLAQEKNITWAVIGPEAPLNNGLADSLEDAGVKVFGPRKLEAQLESSKAFAKKIMIKYGIPTATYQSFTNLADAAAYIKQQGAPIVIKKDGLAAGKGVAVAMTEHEALEAVKEMFAEGENHPVVIEEFLEGEEFSLMVLVNGNYILPFDIVAQDHKRAYDGDTGPNTGGMGAYAPVTHIGQAVIDEAVHQIVKPMAEAMTKEGLDYFGVMYLGAIITEDGVKVIEFNARFGDPEAQVLLSLLDSDFIDVLEAVKNKEPFDLQFSSDSMLGVILASKGYPKEYKKGEKVSIPAELEDIVFNSGLKYLEDGNYETSGGRVLLVTGRGKSLDEAKTAAYNNTAQIKFDNDALFYRNDIGKRGV</sequence>
<comment type="cofactor">
    <cofactor evidence="2">
        <name>Mg(2+)</name>
        <dbReference type="ChEBI" id="CHEBI:18420"/>
    </cofactor>
</comment>
<comment type="catalytic activity">
    <reaction evidence="12">
        <text>5-phospho-beta-D-ribosylamine + glycine + ATP = N(1)-(5-phospho-beta-D-ribosyl)glycinamide + ADP + phosphate + H(+)</text>
        <dbReference type="Rhea" id="RHEA:17453"/>
        <dbReference type="ChEBI" id="CHEBI:15378"/>
        <dbReference type="ChEBI" id="CHEBI:30616"/>
        <dbReference type="ChEBI" id="CHEBI:43474"/>
        <dbReference type="ChEBI" id="CHEBI:57305"/>
        <dbReference type="ChEBI" id="CHEBI:58681"/>
        <dbReference type="ChEBI" id="CHEBI:143788"/>
        <dbReference type="ChEBI" id="CHEBI:456216"/>
        <dbReference type="EC" id="6.3.4.13"/>
    </reaction>
</comment>